<feature type="compositionally biased region" description="Polar residues" evidence="2">
    <location>
        <begin position="1"/>
        <end position="19"/>
    </location>
</feature>
<feature type="coiled-coil region" evidence="1">
    <location>
        <begin position="28"/>
        <end position="55"/>
    </location>
</feature>
<dbReference type="AlphaFoldDB" id="A0A5C6NIV2"/>
<evidence type="ECO:0000313" key="4">
    <source>
        <dbReference type="Proteomes" id="UP000324091"/>
    </source>
</evidence>
<name>A0A5C6NIV2_9TELE</name>
<evidence type="ECO:0000256" key="1">
    <source>
        <dbReference type="SAM" id="Coils"/>
    </source>
</evidence>
<gene>
    <name evidence="3" type="ORF">D4764_02G0004250</name>
</gene>
<sequence length="199" mass="23745">MLKTDFGTQTEEQSQSSDPKTQDFHPEILSLRRKLERAQERNKRSAEEKSEWVQQRAKLCYRIDRLQCDLNKQFKLMKSKEELQKAKSGAIRDETVMQIEAAILDKQNHVLQQNYLQARVTQLEQQLLQKDKELQDIKEKQANVKLNKEENENKWNFFKFIFRKRETSSQDMPVKKGDLCPLLRLLRSWTRSSMSEELI</sequence>
<organism evidence="3 4">
    <name type="scientific">Takifugu flavidus</name>
    <name type="common">sansaifugu</name>
    <dbReference type="NCBI Taxonomy" id="433684"/>
    <lineage>
        <taxon>Eukaryota</taxon>
        <taxon>Metazoa</taxon>
        <taxon>Chordata</taxon>
        <taxon>Craniata</taxon>
        <taxon>Vertebrata</taxon>
        <taxon>Euteleostomi</taxon>
        <taxon>Actinopterygii</taxon>
        <taxon>Neopterygii</taxon>
        <taxon>Teleostei</taxon>
        <taxon>Neoteleostei</taxon>
        <taxon>Acanthomorphata</taxon>
        <taxon>Eupercaria</taxon>
        <taxon>Tetraodontiformes</taxon>
        <taxon>Tetradontoidea</taxon>
        <taxon>Tetraodontidae</taxon>
        <taxon>Takifugu</taxon>
    </lineage>
</organism>
<accession>A0A5C6NIV2</accession>
<comment type="caution">
    <text evidence="3">The sequence shown here is derived from an EMBL/GenBank/DDBJ whole genome shotgun (WGS) entry which is preliminary data.</text>
</comment>
<protein>
    <submittedName>
        <fullName evidence="3">Uncharacterized protein</fullName>
    </submittedName>
</protein>
<keyword evidence="4" id="KW-1185">Reference proteome</keyword>
<dbReference type="Proteomes" id="UP000324091">
    <property type="component" value="Chromosome 2"/>
</dbReference>
<reference evidence="3 4" key="1">
    <citation type="submission" date="2019-04" db="EMBL/GenBank/DDBJ databases">
        <title>Chromosome genome assembly for Takifugu flavidus.</title>
        <authorList>
            <person name="Xiao S."/>
        </authorList>
    </citation>
    <scope>NUCLEOTIDE SEQUENCE [LARGE SCALE GENOMIC DNA]</scope>
    <source>
        <strain evidence="3">HTHZ2018</strain>
        <tissue evidence="3">Muscle</tissue>
    </source>
</reference>
<dbReference type="EMBL" id="RHFK02000012">
    <property type="protein sequence ID" value="TWW67384.1"/>
    <property type="molecule type" value="Genomic_DNA"/>
</dbReference>
<feature type="region of interest" description="Disordered" evidence="2">
    <location>
        <begin position="1"/>
        <end position="28"/>
    </location>
</feature>
<keyword evidence="1" id="KW-0175">Coiled coil</keyword>
<evidence type="ECO:0000313" key="3">
    <source>
        <dbReference type="EMBL" id="TWW67384.1"/>
    </source>
</evidence>
<proteinExistence type="predicted"/>
<evidence type="ECO:0000256" key="2">
    <source>
        <dbReference type="SAM" id="MobiDB-lite"/>
    </source>
</evidence>
<feature type="coiled-coil region" evidence="1">
    <location>
        <begin position="120"/>
        <end position="154"/>
    </location>
</feature>